<gene>
    <name evidence="1" type="ORF">PILCRDRAFT_819393</name>
</gene>
<sequence length="67" mass="7559">MSRGQSYIDMKSSKKGIPGPYQVSISIILSTDLEEFLTLKCEGFATCDPIRRWGGWSSRFPKLNSRS</sequence>
<protein>
    <submittedName>
        <fullName evidence="1">Uncharacterized protein</fullName>
    </submittedName>
</protein>
<reference evidence="2" key="2">
    <citation type="submission" date="2015-01" db="EMBL/GenBank/DDBJ databases">
        <title>Evolutionary Origins and Diversification of the Mycorrhizal Mutualists.</title>
        <authorList>
            <consortium name="DOE Joint Genome Institute"/>
            <consortium name="Mycorrhizal Genomics Consortium"/>
            <person name="Kohler A."/>
            <person name="Kuo A."/>
            <person name="Nagy L.G."/>
            <person name="Floudas D."/>
            <person name="Copeland A."/>
            <person name="Barry K.W."/>
            <person name="Cichocki N."/>
            <person name="Veneault-Fourrey C."/>
            <person name="LaButti K."/>
            <person name="Lindquist E.A."/>
            <person name="Lipzen A."/>
            <person name="Lundell T."/>
            <person name="Morin E."/>
            <person name="Murat C."/>
            <person name="Riley R."/>
            <person name="Ohm R."/>
            <person name="Sun H."/>
            <person name="Tunlid A."/>
            <person name="Henrissat B."/>
            <person name="Grigoriev I.V."/>
            <person name="Hibbett D.S."/>
            <person name="Martin F."/>
        </authorList>
    </citation>
    <scope>NUCLEOTIDE SEQUENCE [LARGE SCALE GENOMIC DNA]</scope>
    <source>
        <strain evidence="2">F 1598</strain>
    </source>
</reference>
<dbReference type="HOGENOM" id="CLU_2813282_0_0_1"/>
<dbReference type="AlphaFoldDB" id="A0A0C3FUT4"/>
<evidence type="ECO:0000313" key="1">
    <source>
        <dbReference type="EMBL" id="KIM83179.1"/>
    </source>
</evidence>
<proteinExistence type="predicted"/>
<organism evidence="1 2">
    <name type="scientific">Piloderma croceum (strain F 1598)</name>
    <dbReference type="NCBI Taxonomy" id="765440"/>
    <lineage>
        <taxon>Eukaryota</taxon>
        <taxon>Fungi</taxon>
        <taxon>Dikarya</taxon>
        <taxon>Basidiomycota</taxon>
        <taxon>Agaricomycotina</taxon>
        <taxon>Agaricomycetes</taxon>
        <taxon>Agaricomycetidae</taxon>
        <taxon>Atheliales</taxon>
        <taxon>Atheliaceae</taxon>
        <taxon>Piloderma</taxon>
    </lineage>
</organism>
<reference evidence="1 2" key="1">
    <citation type="submission" date="2014-04" db="EMBL/GenBank/DDBJ databases">
        <authorList>
            <consortium name="DOE Joint Genome Institute"/>
            <person name="Kuo A."/>
            <person name="Tarkka M."/>
            <person name="Buscot F."/>
            <person name="Kohler A."/>
            <person name="Nagy L.G."/>
            <person name="Floudas D."/>
            <person name="Copeland A."/>
            <person name="Barry K.W."/>
            <person name="Cichocki N."/>
            <person name="Veneault-Fourrey C."/>
            <person name="LaButti K."/>
            <person name="Lindquist E.A."/>
            <person name="Lipzen A."/>
            <person name="Lundell T."/>
            <person name="Morin E."/>
            <person name="Murat C."/>
            <person name="Sun H."/>
            <person name="Tunlid A."/>
            <person name="Henrissat B."/>
            <person name="Grigoriev I.V."/>
            <person name="Hibbett D.S."/>
            <person name="Martin F."/>
            <person name="Nordberg H.P."/>
            <person name="Cantor M.N."/>
            <person name="Hua S.X."/>
        </authorList>
    </citation>
    <scope>NUCLEOTIDE SEQUENCE [LARGE SCALE GENOMIC DNA]</scope>
    <source>
        <strain evidence="1 2">F 1598</strain>
    </source>
</reference>
<name>A0A0C3FUT4_PILCF</name>
<evidence type="ECO:0000313" key="2">
    <source>
        <dbReference type="Proteomes" id="UP000054166"/>
    </source>
</evidence>
<dbReference type="EMBL" id="KN832991">
    <property type="protein sequence ID" value="KIM83179.1"/>
    <property type="molecule type" value="Genomic_DNA"/>
</dbReference>
<dbReference type="InParanoid" id="A0A0C3FUT4"/>
<dbReference type="Proteomes" id="UP000054166">
    <property type="component" value="Unassembled WGS sequence"/>
</dbReference>
<keyword evidence="2" id="KW-1185">Reference proteome</keyword>
<accession>A0A0C3FUT4</accession>